<dbReference type="RefSeq" id="WP_050430502.1">
    <property type="nucleotide sequence ID" value="NZ_CP012159.1"/>
</dbReference>
<dbReference type="AlphaFoldDB" id="A0A0K1ECF4"/>
<evidence type="ECO:0000313" key="2">
    <source>
        <dbReference type="Proteomes" id="UP000067626"/>
    </source>
</evidence>
<organism evidence="1 2">
    <name type="scientific">Chondromyces crocatus</name>
    <dbReference type="NCBI Taxonomy" id="52"/>
    <lineage>
        <taxon>Bacteria</taxon>
        <taxon>Pseudomonadati</taxon>
        <taxon>Myxococcota</taxon>
        <taxon>Polyangia</taxon>
        <taxon>Polyangiales</taxon>
        <taxon>Polyangiaceae</taxon>
        <taxon>Chondromyces</taxon>
    </lineage>
</organism>
<dbReference type="EMBL" id="CP012159">
    <property type="protein sequence ID" value="AKT38248.1"/>
    <property type="molecule type" value="Genomic_DNA"/>
</dbReference>
<name>A0A0K1ECF4_CHOCO</name>
<reference evidence="1 2" key="1">
    <citation type="submission" date="2015-07" db="EMBL/GenBank/DDBJ databases">
        <title>Genome analysis of myxobacterium Chondromyces crocatus Cm c5 reveals a high potential for natural compound synthesis and the genetic basis for the loss of fruiting body formation.</title>
        <authorList>
            <person name="Zaburannyi N."/>
            <person name="Bunk B."/>
            <person name="Maier J."/>
            <person name="Overmann J."/>
            <person name="Mueller R."/>
        </authorList>
    </citation>
    <scope>NUCLEOTIDE SEQUENCE [LARGE SCALE GENOMIC DNA]</scope>
    <source>
        <strain evidence="1 2">Cm c5</strain>
    </source>
</reference>
<proteinExistence type="predicted"/>
<keyword evidence="2" id="KW-1185">Reference proteome</keyword>
<evidence type="ECO:0000313" key="1">
    <source>
        <dbReference type="EMBL" id="AKT38248.1"/>
    </source>
</evidence>
<gene>
    <name evidence="1" type="ORF">CMC5_023910</name>
</gene>
<accession>A0A0K1ECF4</accession>
<sequence>MNIPLDQLIRPLSRDEVKASIYSILKAVGLPVTAWQEGSVARTIIAIVAALFAGYTEVMVLAIRAGFLDLAEGIWLTLLAKHVYNVDRLEATFASGVVVIDNAGGGSYTFDSGEVIFLNPATKKTYTNAVAFTVGPLETGKQVDLRATEAGSTSTAGPGQINAFETKFLGLSCSNPAALIGFDAESDPALRQRCRDSLGALSPNGPEAAYLYVAKSARRPDKTPIGINRVYIPPALGDGSVYAYVATPSGPVQGVANDPATDLGIVAHDIYRKAVPKGVTAFVESAIPKPLSLTVDVWIDASASLSDADVQGLIQQKLNIYLPTIPIGGFVIPPASGRLLWRALIGQIEAASPYVIEARLSPELDIPMVIPEVATLASLTVNVHQVVGAAA</sequence>
<dbReference type="OrthoDB" id="5506164at2"/>
<dbReference type="STRING" id="52.CMC5_023910"/>
<dbReference type="Proteomes" id="UP000067626">
    <property type="component" value="Chromosome"/>
</dbReference>
<protein>
    <submittedName>
        <fullName evidence="1">Uncharacterized protein</fullName>
    </submittedName>
</protein>
<dbReference type="KEGG" id="ccro:CMC5_023910"/>